<name>A0A060HN44_9ARCH</name>
<dbReference type="STRING" id="926571.NVIE_023360"/>
<evidence type="ECO:0000256" key="1">
    <source>
        <dbReference type="SAM" id="Phobius"/>
    </source>
</evidence>
<reference evidence="2 3" key="1">
    <citation type="journal article" date="2014" name="Int. J. Syst. Evol. Microbiol.">
        <title>Nitrososphaera viennensis gen. nov., sp. nov., an aerobic and mesophilic, ammonia-oxidizing archaeon from soil and a member of the archaeal phylum Thaumarchaeota.</title>
        <authorList>
            <person name="Stieglmeier M."/>
            <person name="Klingl A."/>
            <person name="Alves R.J."/>
            <person name="Rittmann S.K."/>
            <person name="Melcher M."/>
            <person name="Leisch N."/>
            <person name="Schleper C."/>
        </authorList>
    </citation>
    <scope>NUCLEOTIDE SEQUENCE [LARGE SCALE GENOMIC DNA]</scope>
    <source>
        <strain evidence="2">EN76</strain>
    </source>
</reference>
<proteinExistence type="predicted"/>
<dbReference type="EMBL" id="CP007536">
    <property type="protein sequence ID" value="AIC16595.1"/>
    <property type="molecule type" value="Genomic_DNA"/>
</dbReference>
<keyword evidence="1" id="KW-1133">Transmembrane helix</keyword>
<accession>A0A060HN44</accession>
<feature type="transmembrane region" description="Helical" evidence="1">
    <location>
        <begin position="6"/>
        <end position="27"/>
    </location>
</feature>
<gene>
    <name evidence="2" type="ORF">NVIE_023360</name>
</gene>
<dbReference type="HOGENOM" id="CLU_1387628_0_0_2"/>
<organism evidence="2 3">
    <name type="scientific">Nitrososphaera viennensis EN76</name>
    <dbReference type="NCBI Taxonomy" id="926571"/>
    <lineage>
        <taxon>Archaea</taxon>
        <taxon>Nitrososphaerota</taxon>
        <taxon>Nitrososphaeria</taxon>
        <taxon>Nitrososphaerales</taxon>
        <taxon>Nitrososphaeraceae</taxon>
        <taxon>Nitrososphaera</taxon>
    </lineage>
</organism>
<sequence>MQASLTYAIVGGVVGLLVLGIAAGFIIRPVMSQDNQRQAMAVSGAGASLVPTQFGGGIAKAGAKSLPAPPEPFSIVVNGHTEISTVTVKRGETAQIDVLVSPKMLGITGNVYVQSVLPVCGTSNLHIDCIPQGITASISENTVSAAKHLVLTVNAAQDMPTGTYAYEVVSDTMMNLPDQSSPVKVGSITTFGIQVT</sequence>
<evidence type="ECO:0000313" key="3">
    <source>
        <dbReference type="Proteomes" id="UP000027093"/>
    </source>
</evidence>
<dbReference type="Proteomes" id="UP000027093">
    <property type="component" value="Chromosome"/>
</dbReference>
<keyword evidence="1" id="KW-0812">Transmembrane</keyword>
<protein>
    <submittedName>
        <fullName evidence="2">Uncharacterized protein</fullName>
    </submittedName>
</protein>
<keyword evidence="1" id="KW-0472">Membrane</keyword>
<dbReference type="KEGG" id="nvn:NVIE_023360"/>
<keyword evidence="3" id="KW-1185">Reference proteome</keyword>
<dbReference type="AlphaFoldDB" id="A0A060HN44"/>
<evidence type="ECO:0000313" key="2">
    <source>
        <dbReference type="EMBL" id="AIC16595.1"/>
    </source>
</evidence>